<keyword evidence="3" id="KW-1133">Transmembrane helix</keyword>
<dbReference type="GO" id="GO:0009003">
    <property type="term" value="F:signal peptidase activity"/>
    <property type="evidence" value="ECO:0007669"/>
    <property type="project" value="UniProtKB-EC"/>
</dbReference>
<dbReference type="GO" id="GO:0006465">
    <property type="term" value="P:signal peptide processing"/>
    <property type="evidence" value="ECO:0007669"/>
    <property type="project" value="InterPro"/>
</dbReference>
<evidence type="ECO:0000256" key="1">
    <source>
        <dbReference type="ARBA" id="ARBA00004401"/>
    </source>
</evidence>
<dbReference type="PRINTS" id="PR00727">
    <property type="entry name" value="LEADERPTASE"/>
</dbReference>
<dbReference type="GO" id="GO:0004252">
    <property type="term" value="F:serine-type endopeptidase activity"/>
    <property type="evidence" value="ECO:0007669"/>
    <property type="project" value="InterPro"/>
</dbReference>
<comment type="catalytic activity">
    <reaction evidence="3">
        <text>Cleavage of hydrophobic, N-terminal signal or leader sequences from secreted and periplasmic proteins.</text>
        <dbReference type="EC" id="3.4.21.89"/>
    </reaction>
</comment>
<dbReference type="GO" id="GO:0005886">
    <property type="term" value="C:plasma membrane"/>
    <property type="evidence" value="ECO:0007669"/>
    <property type="project" value="UniProtKB-SubCell"/>
</dbReference>
<dbReference type="InterPro" id="IPR036286">
    <property type="entry name" value="LexA/Signal_pep-like_sf"/>
</dbReference>
<keyword evidence="3" id="KW-0812">Transmembrane</keyword>
<comment type="caution">
    <text evidence="5">The sequence shown here is derived from an EMBL/GenBank/DDBJ whole genome shotgun (WGS) entry which is preliminary data.</text>
</comment>
<sequence>MVKRDFIRNIFLIISGIVLVLILRLFVFSTHEISKSEANNFLNEGDLVTVQTTTKPTFKDFVVYKVDKKEYVGRVVAIPGDSVTFMDDIFYLNAMIEEEPYIDNLRTDYQDTHGFDAYFTSDFTLETLTQSNITKIPKGYFLVLNDNRQNTNDSREFGLISQKQIKGVVNFRILPLDQFGFIENE</sequence>
<dbReference type="EMBL" id="JAENBP010000002">
    <property type="protein sequence ID" value="MBJ8349532.1"/>
    <property type="molecule type" value="Genomic_DNA"/>
</dbReference>
<dbReference type="Proteomes" id="UP000644875">
    <property type="component" value="Unassembled WGS sequence"/>
</dbReference>
<dbReference type="InterPro" id="IPR019533">
    <property type="entry name" value="Peptidase_S26"/>
</dbReference>
<name>A0A934UD84_9STRE</name>
<evidence type="ECO:0000313" key="5">
    <source>
        <dbReference type="EMBL" id="MBJ8349532.1"/>
    </source>
</evidence>
<keyword evidence="3 5" id="KW-0378">Hydrolase</keyword>
<dbReference type="CDD" id="cd06530">
    <property type="entry name" value="S26_SPase_I"/>
    <property type="match status" value="1"/>
</dbReference>
<feature type="transmembrane region" description="Helical" evidence="3">
    <location>
        <begin position="6"/>
        <end position="27"/>
    </location>
</feature>
<evidence type="ECO:0000313" key="6">
    <source>
        <dbReference type="Proteomes" id="UP000644875"/>
    </source>
</evidence>
<dbReference type="PANTHER" id="PTHR43390:SF1">
    <property type="entry name" value="CHLOROPLAST PROCESSING PEPTIDASE"/>
    <property type="match status" value="1"/>
</dbReference>
<dbReference type="Gene3D" id="2.10.109.10">
    <property type="entry name" value="Umud Fragment, subunit A"/>
    <property type="match status" value="1"/>
</dbReference>
<accession>A0A934UD84</accession>
<keyword evidence="3" id="KW-0472">Membrane</keyword>
<organism evidence="5 6">
    <name type="scientific">Streptococcus zalophi</name>
    <dbReference type="NCBI Taxonomy" id="640031"/>
    <lineage>
        <taxon>Bacteria</taxon>
        <taxon>Bacillati</taxon>
        <taxon>Bacillota</taxon>
        <taxon>Bacilli</taxon>
        <taxon>Lactobacillales</taxon>
        <taxon>Streptococcaceae</taxon>
        <taxon>Streptococcus</taxon>
    </lineage>
</organism>
<dbReference type="InterPro" id="IPR000223">
    <property type="entry name" value="Pept_S26A_signal_pept_1"/>
</dbReference>
<evidence type="ECO:0000259" key="4">
    <source>
        <dbReference type="Pfam" id="PF10502"/>
    </source>
</evidence>
<dbReference type="AlphaFoldDB" id="A0A934UD84"/>
<evidence type="ECO:0000256" key="3">
    <source>
        <dbReference type="RuleBase" id="RU362042"/>
    </source>
</evidence>
<dbReference type="SUPFAM" id="SSF51306">
    <property type="entry name" value="LexA/Signal peptidase"/>
    <property type="match status" value="1"/>
</dbReference>
<comment type="similarity">
    <text evidence="2 3">Belongs to the peptidase S26 family.</text>
</comment>
<dbReference type="NCBIfam" id="TIGR02227">
    <property type="entry name" value="sigpep_I_bact"/>
    <property type="match status" value="1"/>
</dbReference>
<evidence type="ECO:0000256" key="2">
    <source>
        <dbReference type="ARBA" id="ARBA00009370"/>
    </source>
</evidence>
<keyword evidence="6" id="KW-1185">Reference proteome</keyword>
<keyword evidence="3" id="KW-0645">Protease</keyword>
<proteinExistence type="inferred from homology"/>
<protein>
    <recommendedName>
        <fullName evidence="3">Signal peptidase I</fullName>
        <ecNumber evidence="3">3.4.21.89</ecNumber>
    </recommendedName>
</protein>
<dbReference type="EC" id="3.4.21.89" evidence="3"/>
<reference evidence="5 6" key="1">
    <citation type="journal article" date="2021" name="Int. J. Syst. Evol. Microbiol.">
        <title>Streptococcus vicugnae sp. nov., isolated from faeces of alpacas (Vicugna pacos) and cattle (Bos taurus), Streptococcus zalophi sp. nov., and Streptococcus pacificus sp. nov., isolated from respiratory tract of California sea lions (Zalophus californianus).</title>
        <authorList>
            <person name="Volokhov D.V."/>
            <person name="Zagorodnyaya T.A."/>
            <person name="Shen Z."/>
            <person name="Blom J."/>
            <person name="Furtak V.A."/>
            <person name="Eisenberg T."/>
            <person name="Fan P."/>
            <person name="Jeong K.C."/>
            <person name="Gao Y."/>
            <person name="Zhang S."/>
            <person name="Amselle M."/>
        </authorList>
    </citation>
    <scope>NUCLEOTIDE SEQUENCE [LARGE SCALE GENOMIC DNA]</scope>
    <source>
        <strain evidence="6">CSL7508-lung</strain>
    </source>
</reference>
<dbReference type="RefSeq" id="WP_199567455.1">
    <property type="nucleotide sequence ID" value="NZ_JAENBP010000002.1"/>
</dbReference>
<feature type="domain" description="Peptidase S26" evidence="4">
    <location>
        <begin position="10"/>
        <end position="173"/>
    </location>
</feature>
<dbReference type="Pfam" id="PF10502">
    <property type="entry name" value="Peptidase_S26"/>
    <property type="match status" value="1"/>
</dbReference>
<comment type="subcellular location">
    <subcellularLocation>
        <location evidence="1">Cell membrane</location>
        <topology evidence="1">Single-pass type II membrane protein</topology>
    </subcellularLocation>
    <subcellularLocation>
        <location evidence="3">Membrane</location>
        <topology evidence="3">Single-pass type II membrane protein</topology>
    </subcellularLocation>
</comment>
<gene>
    <name evidence="5" type="primary">lepB</name>
    <name evidence="5" type="ORF">JHK64_02645</name>
</gene>
<dbReference type="PANTHER" id="PTHR43390">
    <property type="entry name" value="SIGNAL PEPTIDASE I"/>
    <property type="match status" value="1"/>
</dbReference>